<dbReference type="InterPro" id="IPR010140">
    <property type="entry name" value="Histidinol_P_phosphatase_HisJ"/>
</dbReference>
<dbReference type="NCBIfam" id="TIGR01856">
    <property type="entry name" value="hisJ_fam"/>
    <property type="match status" value="1"/>
</dbReference>
<evidence type="ECO:0000256" key="6">
    <source>
        <dbReference type="ARBA" id="ARBA00022801"/>
    </source>
</evidence>
<dbReference type="EMBL" id="DS995901">
    <property type="protein sequence ID" value="EEA24533.1"/>
    <property type="molecule type" value="Genomic_DNA"/>
</dbReference>
<dbReference type="GO" id="GO:0004401">
    <property type="term" value="F:histidinol-phosphatase activity"/>
    <property type="evidence" value="ECO:0007669"/>
    <property type="project" value="UniProtKB-EC"/>
</dbReference>
<keyword evidence="4" id="KW-0028">Amino-acid biosynthesis</keyword>
<comment type="catalytic activity">
    <reaction evidence="8">
        <text>L-histidinol phosphate + H2O = L-histidinol + phosphate</text>
        <dbReference type="Rhea" id="RHEA:14465"/>
        <dbReference type="ChEBI" id="CHEBI:15377"/>
        <dbReference type="ChEBI" id="CHEBI:43474"/>
        <dbReference type="ChEBI" id="CHEBI:57699"/>
        <dbReference type="ChEBI" id="CHEBI:57980"/>
        <dbReference type="EC" id="3.1.3.15"/>
    </reaction>
</comment>
<dbReference type="GO" id="GO:0006633">
    <property type="term" value="P:fatty acid biosynthetic process"/>
    <property type="evidence" value="ECO:0007669"/>
    <property type="project" value="InterPro"/>
</dbReference>
<reference evidence="12" key="1">
    <citation type="journal article" date="2015" name="Genome Announc.">
        <title>Genome sequence of the AIDS-associated pathogen Penicillium marneffei (ATCC18224) and its near taxonomic relative Talaromyces stipitatus (ATCC10500).</title>
        <authorList>
            <person name="Nierman W.C."/>
            <person name="Fedorova-Abrams N.D."/>
            <person name="Andrianopoulos A."/>
        </authorList>
    </citation>
    <scope>NUCLEOTIDE SEQUENCE [LARGE SCALE GENOMIC DNA]</scope>
    <source>
        <strain evidence="12">ATCC 18224 / CBS 334.59 / QM 7333</strain>
    </source>
</reference>
<dbReference type="OrthoDB" id="5957391at2759"/>
<evidence type="ECO:0000256" key="3">
    <source>
        <dbReference type="ARBA" id="ARBA00013085"/>
    </source>
</evidence>
<evidence type="ECO:0000256" key="5">
    <source>
        <dbReference type="ARBA" id="ARBA00022679"/>
    </source>
</evidence>
<dbReference type="GO" id="GO:0005737">
    <property type="term" value="C:cytoplasm"/>
    <property type="evidence" value="ECO:0007669"/>
    <property type="project" value="TreeGrafter"/>
</dbReference>
<evidence type="ECO:0000313" key="11">
    <source>
        <dbReference type="EMBL" id="EEA24533.1"/>
    </source>
</evidence>
<protein>
    <recommendedName>
        <fullName evidence="3">histidinol-phosphatase</fullName>
        <ecNumber evidence="3">3.1.3.15</ecNumber>
    </recommendedName>
</protein>
<evidence type="ECO:0000256" key="8">
    <source>
        <dbReference type="ARBA" id="ARBA00049158"/>
    </source>
</evidence>
<dbReference type="InterPro" id="IPR004013">
    <property type="entry name" value="PHP_dom"/>
</dbReference>
<organism evidence="11 12">
    <name type="scientific">Talaromyces marneffei (strain ATCC 18224 / CBS 334.59 / QM 7333)</name>
    <name type="common">Penicillium marneffei</name>
    <dbReference type="NCBI Taxonomy" id="441960"/>
    <lineage>
        <taxon>Eukaryota</taxon>
        <taxon>Fungi</taxon>
        <taxon>Dikarya</taxon>
        <taxon>Ascomycota</taxon>
        <taxon>Pezizomycotina</taxon>
        <taxon>Eurotiomycetes</taxon>
        <taxon>Eurotiomycetidae</taxon>
        <taxon>Eurotiales</taxon>
        <taxon>Trichocomaceae</taxon>
        <taxon>Talaromyces</taxon>
        <taxon>Talaromyces sect. Talaromyces</taxon>
    </lineage>
</organism>
<evidence type="ECO:0000313" key="12">
    <source>
        <dbReference type="Proteomes" id="UP000001294"/>
    </source>
</evidence>
<dbReference type="Gene3D" id="3.20.20.140">
    <property type="entry name" value="Metal-dependent hydrolases"/>
    <property type="match status" value="1"/>
</dbReference>
<dbReference type="STRING" id="441960.B6QGE8"/>
<dbReference type="InterPro" id="IPR016195">
    <property type="entry name" value="Pol/histidinol_Pase-like"/>
</dbReference>
<dbReference type="VEuPathDB" id="FungiDB:PMAA_085300"/>
<keyword evidence="12" id="KW-1185">Reference proteome</keyword>
<keyword evidence="7" id="KW-0368">Histidine biosynthesis</keyword>
<dbReference type="InterPro" id="IPR002582">
    <property type="entry name" value="ACPS"/>
</dbReference>
<proteinExistence type="inferred from homology"/>
<dbReference type="PhylomeDB" id="B6QGE8"/>
<dbReference type="GO" id="GO:0000287">
    <property type="term" value="F:magnesium ion binding"/>
    <property type="evidence" value="ECO:0007669"/>
    <property type="project" value="InterPro"/>
</dbReference>
<keyword evidence="5" id="KW-0808">Transferase</keyword>
<dbReference type="Proteomes" id="UP000001294">
    <property type="component" value="Unassembled WGS sequence"/>
</dbReference>
<feature type="domain" description="4'-phosphopantetheinyl transferase" evidence="9">
    <location>
        <begin position="12"/>
        <end position="153"/>
    </location>
</feature>
<dbReference type="Gene3D" id="3.90.470.20">
    <property type="entry name" value="4'-phosphopantetheinyl transferase domain"/>
    <property type="match status" value="1"/>
</dbReference>
<dbReference type="GO" id="GO:0000105">
    <property type="term" value="P:L-histidine biosynthetic process"/>
    <property type="evidence" value="ECO:0007669"/>
    <property type="project" value="UniProtKB-UniPathway"/>
</dbReference>
<gene>
    <name evidence="11" type="ORF">PMAA_085300</name>
</gene>
<dbReference type="InterPro" id="IPR037143">
    <property type="entry name" value="4-PPantetheinyl_Trfase_dom_sf"/>
</dbReference>
<dbReference type="Pfam" id="PF02811">
    <property type="entry name" value="PHP"/>
    <property type="match status" value="1"/>
</dbReference>
<dbReference type="GO" id="GO:0008897">
    <property type="term" value="F:holo-[acyl-carrier-protein] synthase activity"/>
    <property type="evidence" value="ECO:0007669"/>
    <property type="project" value="InterPro"/>
</dbReference>
<evidence type="ECO:0000256" key="4">
    <source>
        <dbReference type="ARBA" id="ARBA00022605"/>
    </source>
</evidence>
<keyword evidence="6" id="KW-0378">Hydrolase</keyword>
<feature type="domain" description="PHP" evidence="10">
    <location>
        <begin position="228"/>
        <end position="439"/>
    </location>
</feature>
<dbReference type="HAMAP" id="MF_00101">
    <property type="entry name" value="AcpS"/>
    <property type="match status" value="1"/>
</dbReference>
<dbReference type="HOGENOM" id="CLU_512012_0_0_1"/>
<dbReference type="FunFam" id="3.20.20.140:FF:000059">
    <property type="entry name" value="Histidinol-phosphatase"/>
    <property type="match status" value="1"/>
</dbReference>
<dbReference type="EC" id="3.1.3.15" evidence="3"/>
<dbReference type="InterPro" id="IPR008278">
    <property type="entry name" value="4-PPantetheinyl_Trfase_dom"/>
</dbReference>
<dbReference type="PANTHER" id="PTHR21039:SF0">
    <property type="entry name" value="HISTIDINOL-PHOSPHATASE"/>
    <property type="match status" value="1"/>
</dbReference>
<evidence type="ECO:0000256" key="2">
    <source>
        <dbReference type="ARBA" id="ARBA00009152"/>
    </source>
</evidence>
<dbReference type="UniPathway" id="UPA00031">
    <property type="reaction ID" value="UER00013"/>
</dbReference>
<evidence type="ECO:0000256" key="7">
    <source>
        <dbReference type="ARBA" id="ARBA00023102"/>
    </source>
</evidence>
<dbReference type="SUPFAM" id="SSF56214">
    <property type="entry name" value="4'-phosphopantetheinyl transferase"/>
    <property type="match status" value="1"/>
</dbReference>
<dbReference type="Pfam" id="PF01648">
    <property type="entry name" value="ACPS"/>
    <property type="match status" value="1"/>
</dbReference>
<dbReference type="CDD" id="cd12110">
    <property type="entry name" value="PHP_HisPPase_Hisj_like"/>
    <property type="match status" value="1"/>
</dbReference>
<evidence type="ECO:0000259" key="10">
    <source>
        <dbReference type="Pfam" id="PF02811"/>
    </source>
</evidence>
<dbReference type="AlphaFoldDB" id="B6QGE8"/>
<evidence type="ECO:0000259" key="9">
    <source>
        <dbReference type="Pfam" id="PF01648"/>
    </source>
</evidence>
<comment type="pathway">
    <text evidence="1">Amino-acid biosynthesis; L-histidine biosynthesis; L-histidine from 5-phospho-alpha-D-ribose 1-diphosphate: step 8/9.</text>
</comment>
<comment type="similarity">
    <text evidence="2">Belongs to the PHP hydrolase family. HisK subfamily.</text>
</comment>
<evidence type="ECO:0000256" key="1">
    <source>
        <dbReference type="ARBA" id="ARBA00004970"/>
    </source>
</evidence>
<dbReference type="SUPFAM" id="SSF89550">
    <property type="entry name" value="PHP domain-like"/>
    <property type="match status" value="1"/>
</dbReference>
<name>B6QGE8_TALMQ</name>
<sequence length="532" mass="60446">MKPIPFPYALNIGTDVVHLPRIYRLLTQRGTKSSETYLHKFTRRILCPQELQDFHTRFGLQNNAPLDQKASISSRKITPDMARWLAGRFAAKEAARKAAPGGATSISWKDVLIRAAPASSAGSSRPEIIYLNGAESRLGKLSISHDGDYVVATAHGGSGRAYWINFLHLEFWFSICLITSIISPDFQPRNRQLLLLRLKLSNHGSTFDLKEPSLLLNVTTKIDMPFSHHSHSGQFCPGHAKNQLEEVIQTAIAQKMEVFCLTEHMPRGKEDFYPEEKADGLTTEEWLIENEAAFFTEASRLREKYASQIKLVIGFEIDWIRPESLRLIETSLSRLPFELFVGSVHHVHTIPIDYDADTYRQAKELAGGTDERLFEDYYDSQLDMLQKLKPPVVGHFDLIRLKSDDPNASFVQYPKVWEKIQRNLRFVAEYGGMLELNSAALRKGMTEPYPKAEICQEFLSMGGRFCMSDDSHGIDQVGFGYRQVLDFVTQTGITVLHYLDLSDEGTAFDARFPSTRIRSVSVEELKQKPFYQ</sequence>
<dbReference type="PANTHER" id="PTHR21039">
    <property type="entry name" value="HISTIDINOL PHOSPHATASE-RELATED"/>
    <property type="match status" value="1"/>
</dbReference>
<accession>B6QGE8</accession>